<evidence type="ECO:0000256" key="7">
    <source>
        <dbReference type="ARBA" id="ARBA00022918"/>
    </source>
</evidence>
<dbReference type="EMBL" id="QGNW01000113">
    <property type="protein sequence ID" value="RVW95587.1"/>
    <property type="molecule type" value="Genomic_DNA"/>
</dbReference>
<reference evidence="9 10" key="1">
    <citation type="journal article" date="2018" name="PLoS Genet.">
        <title>Population sequencing reveals clonal diversity and ancestral inbreeding in the grapevine cultivar Chardonnay.</title>
        <authorList>
            <person name="Roach M.J."/>
            <person name="Johnson D.L."/>
            <person name="Bohlmann J."/>
            <person name="van Vuuren H.J."/>
            <person name="Jones S.J."/>
            <person name="Pretorius I.S."/>
            <person name="Schmidt S.A."/>
            <person name="Borneman A.R."/>
        </authorList>
    </citation>
    <scope>NUCLEOTIDE SEQUENCE [LARGE SCALE GENOMIC DNA]</scope>
    <source>
        <strain evidence="10">cv. Chardonnay</strain>
        <tissue evidence="9">Leaf</tissue>
    </source>
</reference>
<evidence type="ECO:0000256" key="1">
    <source>
        <dbReference type="ARBA" id="ARBA00022670"/>
    </source>
</evidence>
<keyword evidence="1" id="KW-0645">Protease</keyword>
<dbReference type="InterPro" id="IPR000477">
    <property type="entry name" value="RT_dom"/>
</dbReference>
<dbReference type="Gene3D" id="3.30.70.270">
    <property type="match status" value="1"/>
</dbReference>
<keyword evidence="4" id="KW-0540">Nuclease</keyword>
<keyword evidence="7" id="KW-0695">RNA-directed DNA polymerase</keyword>
<comment type="caution">
    <text evidence="9">The sequence shown here is derived from an EMBL/GenBank/DDBJ whole genome shotgun (WGS) entry which is preliminary data.</text>
</comment>
<dbReference type="InterPro" id="IPR043502">
    <property type="entry name" value="DNA/RNA_pol_sf"/>
</dbReference>
<evidence type="ECO:0000256" key="3">
    <source>
        <dbReference type="ARBA" id="ARBA00022695"/>
    </source>
</evidence>
<dbReference type="Pfam" id="PF00078">
    <property type="entry name" value="RVT_1"/>
    <property type="match status" value="1"/>
</dbReference>
<evidence type="ECO:0000256" key="4">
    <source>
        <dbReference type="ARBA" id="ARBA00022722"/>
    </source>
</evidence>
<dbReference type="GO" id="GO:0004519">
    <property type="term" value="F:endonuclease activity"/>
    <property type="evidence" value="ECO:0007669"/>
    <property type="project" value="UniProtKB-KW"/>
</dbReference>
<dbReference type="SUPFAM" id="SSF56672">
    <property type="entry name" value="DNA/RNA polymerases"/>
    <property type="match status" value="1"/>
</dbReference>
<dbReference type="Pfam" id="PF13975">
    <property type="entry name" value="gag-asp_proteas"/>
    <property type="match status" value="1"/>
</dbReference>
<keyword evidence="6" id="KW-0378">Hydrolase</keyword>
<organism evidence="9 10">
    <name type="scientific">Vitis vinifera</name>
    <name type="common">Grape</name>
    <dbReference type="NCBI Taxonomy" id="29760"/>
    <lineage>
        <taxon>Eukaryota</taxon>
        <taxon>Viridiplantae</taxon>
        <taxon>Streptophyta</taxon>
        <taxon>Embryophyta</taxon>
        <taxon>Tracheophyta</taxon>
        <taxon>Spermatophyta</taxon>
        <taxon>Magnoliopsida</taxon>
        <taxon>eudicotyledons</taxon>
        <taxon>Gunneridae</taxon>
        <taxon>Pentapetalae</taxon>
        <taxon>rosids</taxon>
        <taxon>Vitales</taxon>
        <taxon>Vitaceae</taxon>
        <taxon>Viteae</taxon>
        <taxon>Vitis</taxon>
    </lineage>
</organism>
<dbReference type="InterPro" id="IPR043128">
    <property type="entry name" value="Rev_trsase/Diguanyl_cyclase"/>
</dbReference>
<evidence type="ECO:0000313" key="9">
    <source>
        <dbReference type="EMBL" id="RVW95587.1"/>
    </source>
</evidence>
<keyword evidence="5" id="KW-0255">Endonuclease</keyword>
<dbReference type="SUPFAM" id="SSF50630">
    <property type="entry name" value="Acid proteases"/>
    <property type="match status" value="1"/>
</dbReference>
<dbReference type="InterPro" id="IPR053134">
    <property type="entry name" value="RNA-dir_DNA_polymerase"/>
</dbReference>
<name>A0A438IFY5_VITVI</name>
<feature type="domain" description="Reverse transcriptase" evidence="8">
    <location>
        <begin position="254"/>
        <end position="346"/>
    </location>
</feature>
<keyword evidence="2" id="KW-0808">Transferase</keyword>
<dbReference type="PANTHER" id="PTHR24559">
    <property type="entry name" value="TRANSPOSON TY3-I GAG-POL POLYPROTEIN"/>
    <property type="match status" value="1"/>
</dbReference>
<evidence type="ECO:0000256" key="5">
    <source>
        <dbReference type="ARBA" id="ARBA00022759"/>
    </source>
</evidence>
<dbReference type="AlphaFoldDB" id="A0A438IFY5"/>
<keyword evidence="3" id="KW-0548">Nucleotidyltransferase</keyword>
<dbReference type="GO" id="GO:0003964">
    <property type="term" value="F:RNA-directed DNA polymerase activity"/>
    <property type="evidence" value="ECO:0007669"/>
    <property type="project" value="UniProtKB-KW"/>
</dbReference>
<dbReference type="CDD" id="cd01647">
    <property type="entry name" value="RT_LTR"/>
    <property type="match status" value="1"/>
</dbReference>
<evidence type="ECO:0000259" key="8">
    <source>
        <dbReference type="Pfam" id="PF00078"/>
    </source>
</evidence>
<dbReference type="GO" id="GO:0006508">
    <property type="term" value="P:proteolysis"/>
    <property type="evidence" value="ECO:0007669"/>
    <property type="project" value="UniProtKB-KW"/>
</dbReference>
<dbReference type="CDD" id="cd00303">
    <property type="entry name" value="retropepsin_like"/>
    <property type="match status" value="1"/>
</dbReference>
<dbReference type="PANTHER" id="PTHR24559:SF434">
    <property type="entry name" value="RNA-DIRECTED DNA POLYMERASE HOMOLOG"/>
    <property type="match status" value="1"/>
</dbReference>
<dbReference type="Gene3D" id="3.10.10.10">
    <property type="entry name" value="HIV Type 1 Reverse Transcriptase, subunit A, domain 1"/>
    <property type="match status" value="1"/>
</dbReference>
<evidence type="ECO:0000313" key="10">
    <source>
        <dbReference type="Proteomes" id="UP000288805"/>
    </source>
</evidence>
<accession>A0A438IFY5</accession>
<proteinExistence type="predicted"/>
<evidence type="ECO:0000256" key="2">
    <source>
        <dbReference type="ARBA" id="ARBA00022679"/>
    </source>
</evidence>
<evidence type="ECO:0000256" key="6">
    <source>
        <dbReference type="ARBA" id="ARBA00022801"/>
    </source>
</evidence>
<gene>
    <name evidence="9" type="primary">pol_2508</name>
    <name evidence="9" type="ORF">CK203_039075</name>
</gene>
<protein>
    <submittedName>
        <fullName evidence="9">Retrovirus-related Pol polyprotein from transposon 297</fullName>
    </submittedName>
</protein>
<dbReference type="InterPro" id="IPR021109">
    <property type="entry name" value="Peptidase_aspartic_dom_sf"/>
</dbReference>
<dbReference type="FunFam" id="3.10.10.10:FF:000007">
    <property type="entry name" value="Retrovirus-related Pol polyprotein from transposon 17.6-like Protein"/>
    <property type="match status" value="1"/>
</dbReference>
<dbReference type="GO" id="GO:0008233">
    <property type="term" value="F:peptidase activity"/>
    <property type="evidence" value="ECO:0007669"/>
    <property type="project" value="UniProtKB-KW"/>
</dbReference>
<dbReference type="Proteomes" id="UP000288805">
    <property type="component" value="Unassembled WGS sequence"/>
</dbReference>
<dbReference type="Gene3D" id="2.40.70.10">
    <property type="entry name" value="Acid Proteases"/>
    <property type="match status" value="1"/>
</dbReference>
<sequence>MFMGGLKPEVADGIRMFKPQSVKEAISLAKMRDDQLARQRRFTQPSALQASVPKRRAQGLCFNCNERFTPGHKCQAPQLMLLEGCIQEDETPEEMGGVNTTREISEIEEDGNGKEPEITLHALTRWIVPRTMRIKAIIGAHEVVALIDSGSTHNFISDRVAETLCLPVKPTTPFTVRVANGERLSCKGKYEKLTVNLQGNEFHLDFFFCALKWFGYGARHSVLEGQQNNEELSSDMQALLEEYSDVFAASTSLPPDRFPIPTVDDMLDELHGAAFFTKLDLKAGYHQIQVSTPDIPKTAFRTHNGHYEYLVMPFGLCNAPSTFQAIMNSIFRPYLRKFILTSLNRYAFFSCCNAHFIIVL</sequence>